<evidence type="ECO:0000259" key="1">
    <source>
        <dbReference type="Pfam" id="PF07110"/>
    </source>
</evidence>
<evidence type="ECO:0000313" key="2">
    <source>
        <dbReference type="EMBL" id="MDQ0578025.1"/>
    </source>
</evidence>
<organism evidence="2 3">
    <name type="scientific">Streptomyces rishiriensis</name>
    <dbReference type="NCBI Taxonomy" id="68264"/>
    <lineage>
        <taxon>Bacteria</taxon>
        <taxon>Bacillati</taxon>
        <taxon>Actinomycetota</taxon>
        <taxon>Actinomycetes</taxon>
        <taxon>Kitasatosporales</taxon>
        <taxon>Streptomycetaceae</taxon>
        <taxon>Streptomyces</taxon>
    </lineage>
</organism>
<feature type="domain" description="EthD" evidence="1">
    <location>
        <begin position="11"/>
        <end position="102"/>
    </location>
</feature>
<accession>A0ABU0NG47</accession>
<name>A0ABU0NG47_STRRH</name>
<comment type="caution">
    <text evidence="2">The sequence shown here is derived from an EMBL/GenBank/DDBJ whole genome shotgun (WGS) entry which is preliminary data.</text>
</comment>
<keyword evidence="3" id="KW-1185">Reference proteome</keyword>
<dbReference type="EMBL" id="JAUSWV010000001">
    <property type="protein sequence ID" value="MDQ0578025.1"/>
    <property type="molecule type" value="Genomic_DNA"/>
</dbReference>
<dbReference type="SUPFAM" id="SSF54909">
    <property type="entry name" value="Dimeric alpha+beta barrel"/>
    <property type="match status" value="2"/>
</dbReference>
<dbReference type="Gene3D" id="3.30.70.100">
    <property type="match status" value="2"/>
</dbReference>
<reference evidence="2 3" key="1">
    <citation type="submission" date="2023-07" db="EMBL/GenBank/DDBJ databases">
        <title>Comparative genomics of wheat-associated soil bacteria to identify genetic determinants of phenazine resistance.</title>
        <authorList>
            <person name="Mouncey N."/>
        </authorList>
    </citation>
    <scope>NUCLEOTIDE SEQUENCE [LARGE SCALE GENOMIC DNA]</scope>
    <source>
        <strain evidence="2 3">B2I6</strain>
    </source>
</reference>
<gene>
    <name evidence="2" type="ORF">QF030_000203</name>
</gene>
<proteinExistence type="predicted"/>
<dbReference type="RefSeq" id="WP_307160716.1">
    <property type="nucleotide sequence ID" value="NZ_JAUSWV010000001.1"/>
</dbReference>
<dbReference type="InterPro" id="IPR009799">
    <property type="entry name" value="EthD_dom"/>
</dbReference>
<protein>
    <recommendedName>
        <fullName evidence="1">EthD domain-containing protein</fullName>
    </recommendedName>
</protein>
<sequence length="251" mass="27357">MIKLVAAVRRRPGMTHAEYTDYVENVHGGIALDNKLTIRKYVQNHVFDAAYGTKGDIGYHLTMPRDSVTELYFDDPAAMERTFSDPYTRDVVGPDGAKFSDEPAALSLLVEEQRTGAPVPGNGTVKVLHFVKAADGTAPDAFRQGLRRAHEDVLADSSGPARHLLGHEWNEALPGDGMADYFGGDAETAYEGYSALWFDEAEALTAFRAYEEALAARADQYGAKTDPSGSFFLLTREVVIFDDLGEADTAA</sequence>
<evidence type="ECO:0000313" key="3">
    <source>
        <dbReference type="Proteomes" id="UP001230654"/>
    </source>
</evidence>
<dbReference type="Pfam" id="PF07110">
    <property type="entry name" value="EthD"/>
    <property type="match status" value="1"/>
</dbReference>
<dbReference type="Proteomes" id="UP001230654">
    <property type="component" value="Unassembled WGS sequence"/>
</dbReference>
<dbReference type="InterPro" id="IPR011008">
    <property type="entry name" value="Dimeric_a/b-barrel"/>
</dbReference>